<gene>
    <name evidence="1" type="ORF">PLAN_100622</name>
</gene>
<proteinExistence type="predicted"/>
<accession>A0A6J7ZDL3</accession>
<evidence type="ECO:0000313" key="2">
    <source>
        <dbReference type="Proteomes" id="UP000196521"/>
    </source>
</evidence>
<reference evidence="1" key="1">
    <citation type="submission" date="2020-05" db="EMBL/GenBank/DDBJ databases">
        <authorList>
            <consortium name="Genoscope - CEA"/>
            <person name="William W."/>
        </authorList>
    </citation>
    <scope>NUCLEOTIDE SEQUENCE [LARGE SCALE GENOMIC DNA]</scope>
    <source>
        <strain evidence="1">PCC 7821</strain>
    </source>
</reference>
<dbReference type="EMBL" id="CZCZ02000005">
    <property type="protein sequence ID" value="CAC5340572.1"/>
    <property type="molecule type" value="Genomic_DNA"/>
</dbReference>
<sequence>MTPSFRLSLLFLVVCSKIFGPGGANRVLNQAVQVRLYPTALQKALLAQRLITDFSRIKRISPITSLTSY</sequence>
<evidence type="ECO:0000313" key="1">
    <source>
        <dbReference type="EMBL" id="CAC5340572.1"/>
    </source>
</evidence>
<name>A0A6J7ZDL3_PLARU</name>
<dbReference type="AlphaFoldDB" id="A0A6J7ZDL3"/>
<organism evidence="1 2">
    <name type="scientific">Planktothrix rubescens CCAP 1459/22</name>
    <dbReference type="NCBI Taxonomy" id="329571"/>
    <lineage>
        <taxon>Bacteria</taxon>
        <taxon>Bacillati</taxon>
        <taxon>Cyanobacteriota</taxon>
        <taxon>Cyanophyceae</taxon>
        <taxon>Oscillatoriophycideae</taxon>
        <taxon>Oscillatoriales</taxon>
        <taxon>Microcoleaceae</taxon>
        <taxon>Planktothrix</taxon>
    </lineage>
</organism>
<keyword evidence="2" id="KW-1185">Reference proteome</keyword>
<comment type="caution">
    <text evidence="1">The sequence shown here is derived from an EMBL/GenBank/DDBJ whole genome shotgun (WGS) entry which is preliminary data.</text>
</comment>
<protein>
    <recommendedName>
        <fullName evidence="3">Transposase putative helix-turn-helix domain-containing protein</fullName>
    </recommendedName>
</protein>
<evidence type="ECO:0008006" key="3">
    <source>
        <dbReference type="Google" id="ProtNLM"/>
    </source>
</evidence>
<dbReference type="Proteomes" id="UP000196521">
    <property type="component" value="Unassembled WGS sequence"/>
</dbReference>